<name>A0AAE1E6D4_9GAST</name>
<proteinExistence type="predicted"/>
<comment type="caution">
    <text evidence="2">The sequence shown here is derived from an EMBL/GenBank/DDBJ whole genome shotgun (WGS) entry which is preliminary data.</text>
</comment>
<organism evidence="2 3">
    <name type="scientific">Elysia crispata</name>
    <name type="common">lettuce slug</name>
    <dbReference type="NCBI Taxonomy" id="231223"/>
    <lineage>
        <taxon>Eukaryota</taxon>
        <taxon>Metazoa</taxon>
        <taxon>Spiralia</taxon>
        <taxon>Lophotrochozoa</taxon>
        <taxon>Mollusca</taxon>
        <taxon>Gastropoda</taxon>
        <taxon>Heterobranchia</taxon>
        <taxon>Euthyneura</taxon>
        <taxon>Panpulmonata</taxon>
        <taxon>Sacoglossa</taxon>
        <taxon>Placobranchoidea</taxon>
        <taxon>Plakobranchidae</taxon>
        <taxon>Elysia</taxon>
    </lineage>
</organism>
<protein>
    <submittedName>
        <fullName evidence="2">Uncharacterized protein</fullName>
    </submittedName>
</protein>
<dbReference type="Proteomes" id="UP001283361">
    <property type="component" value="Unassembled WGS sequence"/>
</dbReference>
<evidence type="ECO:0000313" key="3">
    <source>
        <dbReference type="Proteomes" id="UP001283361"/>
    </source>
</evidence>
<evidence type="ECO:0000313" key="2">
    <source>
        <dbReference type="EMBL" id="KAK3795225.1"/>
    </source>
</evidence>
<keyword evidence="3" id="KW-1185">Reference proteome</keyword>
<feature type="region of interest" description="Disordered" evidence="1">
    <location>
        <begin position="1"/>
        <end position="29"/>
    </location>
</feature>
<accession>A0AAE1E6D4</accession>
<evidence type="ECO:0000256" key="1">
    <source>
        <dbReference type="SAM" id="MobiDB-lite"/>
    </source>
</evidence>
<gene>
    <name evidence="2" type="ORF">RRG08_056286</name>
</gene>
<dbReference type="AlphaFoldDB" id="A0AAE1E6D4"/>
<feature type="compositionally biased region" description="Basic residues" evidence="1">
    <location>
        <begin position="15"/>
        <end position="29"/>
    </location>
</feature>
<sequence>MSISPQKFRSETYRTKQKKKKETKKPTKNRLISGRKCRACKGRRHVELPAAHGMRCKRARCSCGRRVWLSCDQPPALILPADWHRADTAVRRPRDTEMNRGYRKEEWRKEVP</sequence>
<reference evidence="2" key="1">
    <citation type="journal article" date="2023" name="G3 (Bethesda)">
        <title>A reference genome for the long-term kleptoplast-retaining sea slug Elysia crispata morphotype clarki.</title>
        <authorList>
            <person name="Eastman K.E."/>
            <person name="Pendleton A.L."/>
            <person name="Shaikh M.A."/>
            <person name="Suttiyut T."/>
            <person name="Ogas R."/>
            <person name="Tomko P."/>
            <person name="Gavelis G."/>
            <person name="Widhalm J.R."/>
            <person name="Wisecaver J.H."/>
        </authorList>
    </citation>
    <scope>NUCLEOTIDE SEQUENCE</scope>
    <source>
        <strain evidence="2">ECLA1</strain>
    </source>
</reference>
<dbReference type="EMBL" id="JAWDGP010001077">
    <property type="protein sequence ID" value="KAK3795225.1"/>
    <property type="molecule type" value="Genomic_DNA"/>
</dbReference>